<dbReference type="Ensembl" id="ENSLOCT00000010555.1">
    <property type="protein sequence ID" value="ENSLOCP00000010540.1"/>
    <property type="gene ID" value="ENSLOCG00000008662.1"/>
</dbReference>
<dbReference type="SMART" id="SM00028">
    <property type="entry name" value="TPR"/>
    <property type="match status" value="3"/>
</dbReference>
<accession>W5MQ81</accession>
<evidence type="ECO:0000256" key="3">
    <source>
        <dbReference type="ARBA" id="ARBA00023602"/>
    </source>
</evidence>
<dbReference type="GO" id="GO:0005634">
    <property type="term" value="C:nucleus"/>
    <property type="evidence" value="ECO:0000318"/>
    <property type="project" value="GO_Central"/>
</dbReference>
<dbReference type="STRING" id="7918.ENSLOCP00000010540"/>
<dbReference type="GO" id="GO:0051879">
    <property type="term" value="F:Hsp90 protein binding"/>
    <property type="evidence" value="ECO:0000318"/>
    <property type="project" value="GO_Central"/>
</dbReference>
<feature type="coiled-coil region" evidence="4">
    <location>
        <begin position="187"/>
        <end position="220"/>
    </location>
</feature>
<keyword evidence="1" id="KW-0677">Repeat</keyword>
<keyword evidence="7" id="KW-1185">Reference proteome</keyword>
<keyword evidence="2" id="KW-0802">TPR repeat</keyword>
<dbReference type="EMBL" id="AHAT01032221">
    <property type="status" value="NOT_ANNOTATED_CDS"/>
    <property type="molecule type" value="Genomic_DNA"/>
</dbReference>
<feature type="domain" description="Cns1/TTC4 wheel" evidence="5">
    <location>
        <begin position="268"/>
        <end position="372"/>
    </location>
</feature>
<protein>
    <submittedName>
        <fullName evidence="6">Tetratricopeptide repeat domain 4</fullName>
    </submittedName>
</protein>
<reference evidence="6" key="2">
    <citation type="submission" date="2025-08" db="UniProtKB">
        <authorList>
            <consortium name="Ensembl"/>
        </authorList>
    </citation>
    <scope>IDENTIFICATION</scope>
</reference>
<dbReference type="InterPro" id="IPR019734">
    <property type="entry name" value="TPR_rpt"/>
</dbReference>
<dbReference type="Proteomes" id="UP000018468">
    <property type="component" value="Linkage group LG10"/>
</dbReference>
<dbReference type="CTD" id="7268"/>
<dbReference type="Bgee" id="ENSLOCG00000008662">
    <property type="expression patterns" value="Expressed in ovary and 13 other cell types or tissues"/>
</dbReference>
<dbReference type="eggNOG" id="KOG0551">
    <property type="taxonomic scope" value="Eukaryota"/>
</dbReference>
<proteinExistence type="inferred from homology"/>
<dbReference type="GO" id="GO:0006457">
    <property type="term" value="P:protein folding"/>
    <property type="evidence" value="ECO:0000318"/>
    <property type="project" value="GO_Central"/>
</dbReference>
<evidence type="ECO:0000259" key="5">
    <source>
        <dbReference type="Pfam" id="PF18972"/>
    </source>
</evidence>
<dbReference type="AlphaFoldDB" id="W5MQ81"/>
<dbReference type="HOGENOM" id="CLU_040446_2_0_1"/>
<dbReference type="RefSeq" id="XP_006635057.1">
    <property type="nucleotide sequence ID" value="XM_006634994.3"/>
</dbReference>
<dbReference type="OMA" id="WRAAQCA"/>
<keyword evidence="4" id="KW-0175">Coiled coil</keyword>
<dbReference type="GeneTree" id="ENSGT00510000049371"/>
<evidence type="ECO:0000313" key="6">
    <source>
        <dbReference type="Ensembl" id="ENSLOCP00000010540.1"/>
    </source>
</evidence>
<sequence length="387" mass="45338">MALQTQGDESDDGMDEFMDKFAKQKYKGALNENNWEEEFDRIPMFMKKAPQEIDPLKNPELACLQSIIYDDDRPLEEQAKTYKEEGNEYFKERKYKKAIVSYTEGLKKKCSDTELNAILYTNRAASHFHLGNIRSALLDVQIVRKLKPDHLKALMRGAQCLLELRSYGEALQWCEEGLKVDPQDRTLQELRVKADQLRRAAERDARKARAKEKKERSEREALLSALRERNIRLLTPELSTGLSSDDEKELSLDGLSSENATGARVFLDEQQCLHWPVLFLYPEYRQTDFISAFSESARFVDHLTVMFVEELPPWDADRKYYPHDLQLYFEDEEKEEFYQISLENTLLEVLQHDRYFVKAGTPRFIVMVKGSVFCKEFFVGKNVHWLK</sequence>
<dbReference type="Gene3D" id="1.25.40.10">
    <property type="entry name" value="Tetratricopeptide repeat domain"/>
    <property type="match status" value="1"/>
</dbReference>
<comment type="similarity">
    <text evidence="3">Belongs to the TTC4 family.</text>
</comment>
<dbReference type="OrthoDB" id="420195at2759"/>
<dbReference type="CDD" id="cd21380">
    <property type="entry name" value="CTWD_Cns1"/>
    <property type="match status" value="1"/>
</dbReference>
<dbReference type="Pfam" id="PF18972">
    <property type="entry name" value="Wheel"/>
    <property type="match status" value="1"/>
</dbReference>
<name>W5MQ81_LEPOC</name>
<dbReference type="KEGG" id="loc:102692351"/>
<dbReference type="SUPFAM" id="SSF48452">
    <property type="entry name" value="TPR-like"/>
    <property type="match status" value="1"/>
</dbReference>
<evidence type="ECO:0000256" key="2">
    <source>
        <dbReference type="ARBA" id="ARBA00022803"/>
    </source>
</evidence>
<dbReference type="PANTHER" id="PTHR46035">
    <property type="entry name" value="TETRATRICOPEPTIDE REPEAT PROTEIN 4"/>
    <property type="match status" value="1"/>
</dbReference>
<dbReference type="GeneID" id="102692351"/>
<dbReference type="PANTHER" id="PTHR46035:SF1">
    <property type="entry name" value="TETRATRICOPEPTIDE REPEAT PROTEIN 4"/>
    <property type="match status" value="1"/>
</dbReference>
<dbReference type="GO" id="GO:0030544">
    <property type="term" value="F:Hsp70 protein binding"/>
    <property type="evidence" value="ECO:0000318"/>
    <property type="project" value="GO_Central"/>
</dbReference>
<evidence type="ECO:0000313" key="7">
    <source>
        <dbReference type="Proteomes" id="UP000018468"/>
    </source>
</evidence>
<organism evidence="6 7">
    <name type="scientific">Lepisosteus oculatus</name>
    <name type="common">Spotted gar</name>
    <dbReference type="NCBI Taxonomy" id="7918"/>
    <lineage>
        <taxon>Eukaryota</taxon>
        <taxon>Metazoa</taxon>
        <taxon>Chordata</taxon>
        <taxon>Craniata</taxon>
        <taxon>Vertebrata</taxon>
        <taxon>Euteleostomi</taxon>
        <taxon>Actinopterygii</taxon>
        <taxon>Neopterygii</taxon>
        <taxon>Holostei</taxon>
        <taxon>Semionotiformes</taxon>
        <taxon>Lepisosteidae</taxon>
        <taxon>Lepisosteus</taxon>
    </lineage>
</organism>
<reference evidence="7" key="1">
    <citation type="submission" date="2011-12" db="EMBL/GenBank/DDBJ databases">
        <title>The Draft Genome of Lepisosteus oculatus.</title>
        <authorList>
            <consortium name="The Broad Institute Genome Assembly &amp; Analysis Group"/>
            <consortium name="Computational R&amp;D Group"/>
            <consortium name="and Sequencing Platform"/>
            <person name="Di Palma F."/>
            <person name="Alfoldi J."/>
            <person name="Johnson J."/>
            <person name="Berlin A."/>
            <person name="Gnerre S."/>
            <person name="Jaffe D."/>
            <person name="MacCallum I."/>
            <person name="Young S."/>
            <person name="Walker B.J."/>
            <person name="Lander E.S."/>
            <person name="Lindblad-Toh K."/>
        </authorList>
    </citation>
    <scope>NUCLEOTIDE SEQUENCE [LARGE SCALE GENOMIC DNA]</scope>
</reference>
<dbReference type="InterPro" id="IPR044059">
    <property type="entry name" value="Csn1/TTC4_wheel"/>
</dbReference>
<evidence type="ECO:0000256" key="1">
    <source>
        <dbReference type="ARBA" id="ARBA00022737"/>
    </source>
</evidence>
<reference evidence="6" key="3">
    <citation type="submission" date="2025-09" db="UniProtKB">
        <authorList>
            <consortium name="Ensembl"/>
        </authorList>
    </citation>
    <scope>IDENTIFICATION</scope>
</reference>
<evidence type="ECO:0000256" key="4">
    <source>
        <dbReference type="SAM" id="Coils"/>
    </source>
</evidence>
<dbReference type="InParanoid" id="W5MQ81"/>
<dbReference type="InterPro" id="IPR011990">
    <property type="entry name" value="TPR-like_helical_dom_sf"/>
</dbReference>